<accession>A0A165KLL8</accession>
<dbReference type="InParanoid" id="A0A165KLL8"/>
<evidence type="ECO:0000256" key="3">
    <source>
        <dbReference type="ARBA" id="ARBA00022801"/>
    </source>
</evidence>
<dbReference type="Gene3D" id="3.40.1210.10">
    <property type="entry name" value="Survival protein SurE-like phosphatase/nucleotidase"/>
    <property type="match status" value="1"/>
</dbReference>
<dbReference type="InterPro" id="IPR002828">
    <property type="entry name" value="SurE-like_Pase/nucleotidase"/>
</dbReference>
<feature type="chain" id="PRO_5012949593" evidence="4">
    <location>
        <begin position="16"/>
        <end position="294"/>
    </location>
</feature>
<keyword evidence="2" id="KW-0479">Metal-binding</keyword>
<evidence type="ECO:0000256" key="4">
    <source>
        <dbReference type="SAM" id="SignalP"/>
    </source>
</evidence>
<dbReference type="Pfam" id="PF01975">
    <property type="entry name" value="SurE"/>
    <property type="match status" value="1"/>
</dbReference>
<evidence type="ECO:0000256" key="2">
    <source>
        <dbReference type="ARBA" id="ARBA00022723"/>
    </source>
</evidence>
<evidence type="ECO:0000259" key="5">
    <source>
        <dbReference type="Pfam" id="PF01975"/>
    </source>
</evidence>
<dbReference type="AlphaFoldDB" id="A0A165KLL8"/>
<evidence type="ECO:0000313" key="6">
    <source>
        <dbReference type="EMBL" id="KZV96537.1"/>
    </source>
</evidence>
<dbReference type="InterPro" id="IPR036523">
    <property type="entry name" value="SurE-like_sf"/>
</dbReference>
<feature type="domain" description="Survival protein SurE-like phosphatase/nucleotidase" evidence="5">
    <location>
        <begin position="18"/>
        <end position="212"/>
    </location>
</feature>
<dbReference type="GO" id="GO:0046872">
    <property type="term" value="F:metal ion binding"/>
    <property type="evidence" value="ECO:0007669"/>
    <property type="project" value="UniProtKB-KW"/>
</dbReference>
<evidence type="ECO:0000256" key="1">
    <source>
        <dbReference type="ARBA" id="ARBA00011062"/>
    </source>
</evidence>
<evidence type="ECO:0000313" key="7">
    <source>
        <dbReference type="Proteomes" id="UP000077266"/>
    </source>
</evidence>
<dbReference type="Proteomes" id="UP000077266">
    <property type="component" value="Unassembled WGS sequence"/>
</dbReference>
<comment type="similarity">
    <text evidence="1">Belongs to the SurE nucleotidase family.</text>
</comment>
<organism evidence="6 7">
    <name type="scientific">Exidia glandulosa HHB12029</name>
    <dbReference type="NCBI Taxonomy" id="1314781"/>
    <lineage>
        <taxon>Eukaryota</taxon>
        <taxon>Fungi</taxon>
        <taxon>Dikarya</taxon>
        <taxon>Basidiomycota</taxon>
        <taxon>Agaricomycotina</taxon>
        <taxon>Agaricomycetes</taxon>
        <taxon>Auriculariales</taxon>
        <taxon>Exidiaceae</taxon>
        <taxon>Exidia</taxon>
    </lineage>
</organism>
<name>A0A165KLL8_EXIGL</name>
<sequence length="294" mass="29587">MRVAALLLAAASTQAINVLLSNDDGWAEANVREQFTSLVNAGFSVVLSAPAENKSGTGSTDQTPSPRTTPCEFNSCPAGTASEGFNASDTRLNWVNSFPVTSVKFGIQTLSPHFFGGPPDIIVAGPNVGSNLGSTVLISGTVGAATEGAKEGVPSLAFSGSTGSQVSYTTLPTSYSGVYAALSTTVTSTIVDSGKPFLPAGIALNVNFPSVSGSCTTAGAFHFVLSRINSAASGAAADVRTCGSTRLPTESSVVGTSGCFVSISVMNATNKGDVAAATQQVVLTKLSSILSCLP</sequence>
<dbReference type="SUPFAM" id="SSF64167">
    <property type="entry name" value="SurE-like"/>
    <property type="match status" value="1"/>
</dbReference>
<dbReference type="EMBL" id="KV425941">
    <property type="protein sequence ID" value="KZV96537.1"/>
    <property type="molecule type" value="Genomic_DNA"/>
</dbReference>
<dbReference type="PANTHER" id="PTHR30457">
    <property type="entry name" value="5'-NUCLEOTIDASE SURE"/>
    <property type="match status" value="1"/>
</dbReference>
<dbReference type="PANTHER" id="PTHR30457:SF0">
    <property type="entry name" value="PHOSPHATASE, PUTATIVE (AFU_ORTHOLOGUE AFUA_4G01070)-RELATED"/>
    <property type="match status" value="1"/>
</dbReference>
<proteinExistence type="inferred from homology"/>
<feature type="signal peptide" evidence="4">
    <location>
        <begin position="1"/>
        <end position="15"/>
    </location>
</feature>
<gene>
    <name evidence="6" type="ORF">EXIGLDRAFT_670942</name>
</gene>
<keyword evidence="7" id="KW-1185">Reference proteome</keyword>
<reference evidence="6 7" key="1">
    <citation type="journal article" date="2016" name="Mol. Biol. Evol.">
        <title>Comparative Genomics of Early-Diverging Mushroom-Forming Fungi Provides Insights into the Origins of Lignocellulose Decay Capabilities.</title>
        <authorList>
            <person name="Nagy L.G."/>
            <person name="Riley R."/>
            <person name="Tritt A."/>
            <person name="Adam C."/>
            <person name="Daum C."/>
            <person name="Floudas D."/>
            <person name="Sun H."/>
            <person name="Yadav J.S."/>
            <person name="Pangilinan J."/>
            <person name="Larsson K.H."/>
            <person name="Matsuura K."/>
            <person name="Barry K."/>
            <person name="Labutti K."/>
            <person name="Kuo R."/>
            <person name="Ohm R.A."/>
            <person name="Bhattacharya S.S."/>
            <person name="Shirouzu T."/>
            <person name="Yoshinaga Y."/>
            <person name="Martin F.M."/>
            <person name="Grigoriev I.V."/>
            <person name="Hibbett D.S."/>
        </authorList>
    </citation>
    <scope>NUCLEOTIDE SEQUENCE [LARGE SCALE GENOMIC DNA]</scope>
    <source>
        <strain evidence="6 7">HHB12029</strain>
    </source>
</reference>
<keyword evidence="3" id="KW-0378">Hydrolase</keyword>
<dbReference type="STRING" id="1314781.A0A165KLL8"/>
<keyword evidence="4" id="KW-0732">Signal</keyword>
<dbReference type="GO" id="GO:0008252">
    <property type="term" value="F:nucleotidase activity"/>
    <property type="evidence" value="ECO:0007669"/>
    <property type="project" value="InterPro"/>
</dbReference>
<dbReference type="InterPro" id="IPR030048">
    <property type="entry name" value="SurE"/>
</dbReference>
<dbReference type="OrthoDB" id="4018688at2759"/>
<protein>
    <submittedName>
        <fullName evidence="6">Putative acid phosphatase</fullName>
    </submittedName>
</protein>